<dbReference type="EMBL" id="FMJD01000008">
    <property type="protein sequence ID" value="SCM76616.1"/>
    <property type="molecule type" value="Genomic_DNA"/>
</dbReference>
<dbReference type="InterPro" id="IPR050817">
    <property type="entry name" value="DjlA_DnaK_co-chaperone"/>
</dbReference>
<dbReference type="InterPro" id="IPR029024">
    <property type="entry name" value="TerB-like"/>
</dbReference>
<dbReference type="Gene3D" id="1.10.287.110">
    <property type="entry name" value="DnaJ domain"/>
    <property type="match status" value="1"/>
</dbReference>
<dbReference type="SUPFAM" id="SSF46565">
    <property type="entry name" value="Chaperone J-domain"/>
    <property type="match status" value="1"/>
</dbReference>
<dbReference type="Pfam" id="PF05099">
    <property type="entry name" value="TerB"/>
    <property type="match status" value="1"/>
</dbReference>
<dbReference type="CDD" id="cd07316">
    <property type="entry name" value="terB_like_DjlA"/>
    <property type="match status" value="1"/>
</dbReference>
<evidence type="ECO:0000259" key="1">
    <source>
        <dbReference type="PROSITE" id="PS50076"/>
    </source>
</evidence>
<dbReference type="PRINTS" id="PR00625">
    <property type="entry name" value="JDOMAIN"/>
</dbReference>
<reference evidence="2" key="1">
    <citation type="submission" date="2016-08" db="EMBL/GenBank/DDBJ databases">
        <authorList>
            <person name="Seilhamer J.J."/>
        </authorList>
    </citation>
    <scope>NUCLEOTIDE SEQUENCE</scope>
    <source>
        <strain evidence="2">86</strain>
    </source>
</reference>
<dbReference type="Gene3D" id="1.10.3680.10">
    <property type="entry name" value="TerB-like"/>
    <property type="match status" value="1"/>
</dbReference>
<dbReference type="PROSITE" id="PS50076">
    <property type="entry name" value="DNAJ_2"/>
    <property type="match status" value="1"/>
</dbReference>
<proteinExistence type="predicted"/>
<sequence length="243" mass="26920">MIAVMPYGFPIMTFWQQFSAVIARIPDAVTCVFQCVVDVLRETLSPEARRGVAFTSAMIALSAKMAKADGVVTADEVAVVERLFQVPPEEKRHVARLFNLAKQDTAGYEYYAERIHALYETDMETLEDILDGLFVIATADGSLHDDELVFLQTVGTIFRLPQAAFHRVFARHVGEDARCPYAVLGLPPGADDAAVKKAWRRLVAEHHPDRLQARGLPADFIRVATERMATINAAYSAITRQAA</sequence>
<evidence type="ECO:0000313" key="2">
    <source>
        <dbReference type="EMBL" id="SCM76616.1"/>
    </source>
</evidence>
<dbReference type="CDD" id="cd06257">
    <property type="entry name" value="DnaJ"/>
    <property type="match status" value="1"/>
</dbReference>
<dbReference type="AlphaFoldDB" id="A0A212LGC8"/>
<dbReference type="InterPro" id="IPR036869">
    <property type="entry name" value="J_dom_sf"/>
</dbReference>
<dbReference type="SUPFAM" id="SSF158682">
    <property type="entry name" value="TerB-like"/>
    <property type="match status" value="1"/>
</dbReference>
<dbReference type="InterPro" id="IPR001623">
    <property type="entry name" value="DnaJ_domain"/>
</dbReference>
<dbReference type="InterPro" id="IPR007791">
    <property type="entry name" value="DjlA_N"/>
</dbReference>
<dbReference type="SMART" id="SM00271">
    <property type="entry name" value="DnaJ"/>
    <property type="match status" value="1"/>
</dbReference>
<name>A0A212LGC8_9HYPH</name>
<organism evidence="2">
    <name type="scientific">uncultured Pleomorphomonas sp</name>
    <dbReference type="NCBI Taxonomy" id="442121"/>
    <lineage>
        <taxon>Bacteria</taxon>
        <taxon>Pseudomonadati</taxon>
        <taxon>Pseudomonadota</taxon>
        <taxon>Alphaproteobacteria</taxon>
        <taxon>Hyphomicrobiales</taxon>
        <taxon>Pleomorphomonadaceae</taxon>
        <taxon>Pleomorphomonas</taxon>
        <taxon>environmental samples</taxon>
    </lineage>
</organism>
<dbReference type="PANTHER" id="PTHR24074">
    <property type="entry name" value="CO-CHAPERONE PROTEIN DJLA"/>
    <property type="match status" value="1"/>
</dbReference>
<gene>
    <name evidence="2" type="ORF">KL86PLE_40421</name>
</gene>
<dbReference type="Pfam" id="PF00226">
    <property type="entry name" value="DnaJ"/>
    <property type="match status" value="1"/>
</dbReference>
<accession>A0A212LGC8</accession>
<protein>
    <recommendedName>
        <fullName evidence="1">J domain-containing protein</fullName>
    </recommendedName>
</protein>
<feature type="domain" description="J" evidence="1">
    <location>
        <begin position="179"/>
        <end position="243"/>
    </location>
</feature>